<proteinExistence type="predicted"/>
<organism evidence="8 9">
    <name type="scientific">Meleagris gallopavo</name>
    <name type="common">Wild turkey</name>
    <dbReference type="NCBI Taxonomy" id="9103"/>
    <lineage>
        <taxon>Eukaryota</taxon>
        <taxon>Metazoa</taxon>
        <taxon>Chordata</taxon>
        <taxon>Craniata</taxon>
        <taxon>Vertebrata</taxon>
        <taxon>Euteleostomi</taxon>
        <taxon>Archelosauria</taxon>
        <taxon>Archosauria</taxon>
        <taxon>Dinosauria</taxon>
        <taxon>Saurischia</taxon>
        <taxon>Theropoda</taxon>
        <taxon>Coelurosauria</taxon>
        <taxon>Aves</taxon>
        <taxon>Neognathae</taxon>
        <taxon>Galloanserae</taxon>
        <taxon>Galliformes</taxon>
        <taxon>Phasianidae</taxon>
        <taxon>Meleagridinae</taxon>
        <taxon>Meleagris</taxon>
    </lineage>
</organism>
<sequence>MFSRKRKASSSEEPGKTTASLSTDPANRQRSAGDVPADEGQGRSRQGLPTTMQQSPSTAWQGSQLGLCCPLALLSLHWELFHDHHQPCPSASMASTEQDPGDNPQGCLAQRSSRLLTFALFSSACMLCGRADDDPNIFGRTFGQGWIRVHEFCLIFANIFYAETVSRDGTVGIPLDDIARKVKQANQKQCCVCGERGAAIACAESGCARSFHLPCAKDGQCITQFFGQHRSFCFEHHPRQTAVTAPAKGTTCIICLGPVGDSLSYHTLVCPACRHTWFHRGCIQQQALTGNACFRCPGCRDSLLFLVEMSTMGIQIPDRTPEQEDSDAYASLLQRHRRCDAIRCRHPEGREQADIRGPWQLILCSSCGAESTHRQCSYLSNTAATWDCDRCAGLGTASSAISELAALSTARQESLEPSHRPQEPEDSCSGPDSQAASGPSHRSQLPELSCQSREPGTEHTTIPSCLPMDMAEQHQGRHRRRQTAVQSAECCSRTSTRRGRSESSREFPGAACRKHPRQRGTSRTRSRTPLQSRASSSQSRPRRRHGSRGTSAPCDQSSTRRSARLATLRSSRASPVPEQRGTVCAWSAGSDRKPLPSKVSRLKFP</sequence>
<evidence type="ECO:0000256" key="3">
    <source>
        <dbReference type="ARBA" id="ARBA00022833"/>
    </source>
</evidence>
<gene>
    <name evidence="8" type="primary">LOC109366935</name>
</gene>
<dbReference type="PANTHER" id="PTHR12420">
    <property type="entry name" value="PHD FINGER PROTEIN"/>
    <property type="match status" value="1"/>
</dbReference>
<evidence type="ECO:0000259" key="6">
    <source>
        <dbReference type="PROSITE" id="PS50089"/>
    </source>
</evidence>
<keyword evidence="2 4" id="KW-0863">Zinc-finger</keyword>
<dbReference type="PANTHER" id="PTHR12420:SF47">
    <property type="entry name" value="PHD FINGER PROTEIN 7"/>
    <property type="match status" value="1"/>
</dbReference>
<dbReference type="PROSITE" id="PS51805">
    <property type="entry name" value="EPHD"/>
    <property type="match status" value="1"/>
</dbReference>
<dbReference type="SMART" id="SM00249">
    <property type="entry name" value="PHD"/>
    <property type="match status" value="3"/>
</dbReference>
<dbReference type="GO" id="GO:0008270">
    <property type="term" value="F:zinc ion binding"/>
    <property type="evidence" value="ECO:0007669"/>
    <property type="project" value="UniProtKB-KW"/>
</dbReference>
<evidence type="ECO:0000256" key="2">
    <source>
        <dbReference type="ARBA" id="ARBA00022771"/>
    </source>
</evidence>
<keyword evidence="1" id="KW-0479">Metal-binding</keyword>
<evidence type="ECO:0000313" key="8">
    <source>
        <dbReference type="Ensembl" id="ENSMGAP00000003514.2"/>
    </source>
</evidence>
<feature type="compositionally biased region" description="Polar residues" evidence="5">
    <location>
        <begin position="430"/>
        <end position="443"/>
    </location>
</feature>
<accession>G1MXF1</accession>
<keyword evidence="3" id="KW-0862">Zinc</keyword>
<feature type="compositionally biased region" description="Basic residues" evidence="5">
    <location>
        <begin position="512"/>
        <end position="526"/>
    </location>
</feature>
<evidence type="ECO:0008006" key="10">
    <source>
        <dbReference type="Google" id="ProtNLM"/>
    </source>
</evidence>
<dbReference type="AlphaFoldDB" id="G1MXF1"/>
<dbReference type="InterPro" id="IPR051188">
    <property type="entry name" value="PHD-type_Zinc_Finger"/>
</dbReference>
<name>G1MXF1_MELGA</name>
<evidence type="ECO:0000256" key="1">
    <source>
        <dbReference type="ARBA" id="ARBA00022723"/>
    </source>
</evidence>
<reference evidence="8" key="2">
    <citation type="submission" date="2025-08" db="UniProtKB">
        <authorList>
            <consortium name="Ensembl"/>
        </authorList>
    </citation>
    <scope>IDENTIFICATION</scope>
</reference>
<dbReference type="Pfam" id="PF26054">
    <property type="entry name" value="PHD_G2E3"/>
    <property type="match status" value="1"/>
</dbReference>
<reference evidence="8" key="3">
    <citation type="submission" date="2025-09" db="UniProtKB">
        <authorList>
            <consortium name="Ensembl"/>
        </authorList>
    </citation>
    <scope>IDENTIFICATION</scope>
</reference>
<reference evidence="8 9" key="1">
    <citation type="journal article" date="2010" name="PLoS Biol.">
        <title>Multi-platform next-generation sequencing of the domestic turkey (Meleagris gallopavo): genome assembly and analysis.</title>
        <authorList>
            <person name="Dalloul R.A."/>
            <person name="Long J.A."/>
            <person name="Zimin A.V."/>
            <person name="Aslam L."/>
            <person name="Beal K."/>
            <person name="Blomberg L.A."/>
            <person name="Bouffard P."/>
            <person name="Burt D.W."/>
            <person name="Crasta O."/>
            <person name="Crooijmans R.P."/>
            <person name="Cooper K."/>
            <person name="Coulombe R.A."/>
            <person name="De S."/>
            <person name="Delany M.E."/>
            <person name="Dodgson J.B."/>
            <person name="Dong J.J."/>
            <person name="Evans C."/>
            <person name="Frederickson K.M."/>
            <person name="Flicek P."/>
            <person name="Florea L."/>
            <person name="Folkerts O."/>
            <person name="Groenen M.A."/>
            <person name="Harkins T.T."/>
            <person name="Herrero J."/>
            <person name="Hoffmann S."/>
            <person name="Megens H.J."/>
            <person name="Jiang A."/>
            <person name="de Jong P."/>
            <person name="Kaiser P."/>
            <person name="Kim H."/>
            <person name="Kim K.W."/>
            <person name="Kim S."/>
            <person name="Langenberger D."/>
            <person name="Lee M.K."/>
            <person name="Lee T."/>
            <person name="Mane S."/>
            <person name="Marcais G."/>
            <person name="Marz M."/>
            <person name="McElroy A.P."/>
            <person name="Modise T."/>
            <person name="Nefedov M."/>
            <person name="Notredame C."/>
            <person name="Paton I.R."/>
            <person name="Payne W.S."/>
            <person name="Pertea G."/>
            <person name="Prickett D."/>
            <person name="Puiu D."/>
            <person name="Qioa D."/>
            <person name="Raineri E."/>
            <person name="Ruffier M."/>
            <person name="Salzberg S.L."/>
            <person name="Schatz M.C."/>
            <person name="Scheuring C."/>
            <person name="Schmidt C.J."/>
            <person name="Schroeder S."/>
            <person name="Searle S.M."/>
            <person name="Smith E.J."/>
            <person name="Smith J."/>
            <person name="Sonstegard T.S."/>
            <person name="Stadler P.F."/>
            <person name="Tafer H."/>
            <person name="Tu Z.J."/>
            <person name="Van Tassell C.P."/>
            <person name="Vilella A.J."/>
            <person name="Williams K.P."/>
            <person name="Yorke J.A."/>
            <person name="Zhang L."/>
            <person name="Zhang H.B."/>
            <person name="Zhang X."/>
            <person name="Zhang Y."/>
            <person name="Reed K.M."/>
        </authorList>
    </citation>
    <scope>NUCLEOTIDE SEQUENCE [LARGE SCALE GENOMIC DNA]</scope>
</reference>
<feature type="region of interest" description="Disordered" evidence="5">
    <location>
        <begin position="1"/>
        <end position="58"/>
    </location>
</feature>
<dbReference type="HOGENOM" id="CLU_055746_1_0_1"/>
<dbReference type="PROSITE" id="PS50089">
    <property type="entry name" value="ZF_RING_2"/>
    <property type="match status" value="1"/>
</dbReference>
<evidence type="ECO:0000256" key="5">
    <source>
        <dbReference type="SAM" id="MobiDB-lite"/>
    </source>
</evidence>
<feature type="compositionally biased region" description="Low complexity" evidence="5">
    <location>
        <begin position="557"/>
        <end position="574"/>
    </location>
</feature>
<feature type="compositionally biased region" description="Polar residues" evidence="5">
    <location>
        <begin position="17"/>
        <end position="30"/>
    </location>
</feature>
<feature type="domain" description="RING-type" evidence="6">
    <location>
        <begin position="252"/>
        <end position="300"/>
    </location>
</feature>
<dbReference type="InterPro" id="IPR013083">
    <property type="entry name" value="Znf_RING/FYVE/PHD"/>
</dbReference>
<dbReference type="Proteomes" id="UP000001645">
    <property type="component" value="Chromosome 1"/>
</dbReference>
<dbReference type="InParanoid" id="G1MXF1"/>
<evidence type="ECO:0000256" key="4">
    <source>
        <dbReference type="PROSITE-ProRule" id="PRU00175"/>
    </source>
</evidence>
<dbReference type="SUPFAM" id="SSF57903">
    <property type="entry name" value="FYVE/PHD zinc finger"/>
    <property type="match status" value="1"/>
</dbReference>
<feature type="compositionally biased region" description="Polar residues" evidence="5">
    <location>
        <begin position="43"/>
        <end position="58"/>
    </location>
</feature>
<feature type="domain" description="PHD-type" evidence="7">
    <location>
        <begin position="122"/>
        <end position="237"/>
    </location>
</feature>
<dbReference type="GeneTree" id="ENSGT00950000182865"/>
<dbReference type="InterPro" id="IPR011011">
    <property type="entry name" value="Znf_FYVE_PHD"/>
</dbReference>
<feature type="compositionally biased region" description="Polar residues" evidence="5">
    <location>
        <begin position="449"/>
        <end position="463"/>
    </location>
</feature>
<feature type="region of interest" description="Disordered" evidence="5">
    <location>
        <begin position="408"/>
        <end position="605"/>
    </location>
</feature>
<evidence type="ECO:0000313" key="9">
    <source>
        <dbReference type="Proteomes" id="UP000001645"/>
    </source>
</evidence>
<dbReference type="Ensembl" id="ENSMGAT00000004218.2">
    <property type="protein sequence ID" value="ENSMGAP00000003514.2"/>
    <property type="gene ID" value="ENSMGAG00000003782.2"/>
</dbReference>
<dbReference type="SUPFAM" id="SSF57850">
    <property type="entry name" value="RING/U-box"/>
    <property type="match status" value="1"/>
</dbReference>
<dbReference type="InterPro" id="IPR001965">
    <property type="entry name" value="Znf_PHD"/>
</dbReference>
<protein>
    <recommendedName>
        <fullName evidence="10">PHD finger protein 7</fullName>
    </recommendedName>
</protein>
<dbReference type="GO" id="GO:0005634">
    <property type="term" value="C:nucleus"/>
    <property type="evidence" value="ECO:0007669"/>
    <property type="project" value="TreeGrafter"/>
</dbReference>
<dbReference type="InterPro" id="IPR034732">
    <property type="entry name" value="EPHD"/>
</dbReference>
<dbReference type="Pfam" id="PF13771">
    <property type="entry name" value="zf-HC5HC2H"/>
    <property type="match status" value="1"/>
</dbReference>
<feature type="compositionally biased region" description="Basic and acidic residues" evidence="5">
    <location>
        <begin position="413"/>
        <end position="423"/>
    </location>
</feature>
<keyword evidence="9" id="KW-1185">Reference proteome</keyword>
<dbReference type="InterPro" id="IPR001841">
    <property type="entry name" value="Znf_RING"/>
</dbReference>
<dbReference type="InterPro" id="IPR059102">
    <property type="entry name" value="PHD_PHF7/G2E3-like"/>
</dbReference>
<evidence type="ECO:0000259" key="7">
    <source>
        <dbReference type="PROSITE" id="PS51805"/>
    </source>
</evidence>
<dbReference type="Gene3D" id="3.30.40.10">
    <property type="entry name" value="Zinc/RING finger domain, C3HC4 (zinc finger)"/>
    <property type="match status" value="3"/>
</dbReference>